<name>A0A1S5YEE8_9BBAC</name>
<proteinExistence type="predicted"/>
<feature type="compositionally biased region" description="Basic and acidic residues" evidence="1">
    <location>
        <begin position="1"/>
        <end position="11"/>
    </location>
</feature>
<sequence>MEEQRQQRERQAAASMVLRLQRQPQKRMRDEDDEDTYKPLRKRRVQDRSKHLTFEEFCSTYANRLKRGGQMAEVAKRQMLERFVDPQEGVDLSIVDANIERLLELYNTRNDWVVVDRINKMQ</sequence>
<dbReference type="GeneID" id="39105819"/>
<evidence type="ECO:0000313" key="2">
    <source>
        <dbReference type="EMBL" id="AQQ80407.1"/>
    </source>
</evidence>
<dbReference type="EMBL" id="KX855660">
    <property type="protein sequence ID" value="AQQ80407.1"/>
    <property type="molecule type" value="Genomic_DNA"/>
</dbReference>
<dbReference type="Proteomes" id="UP000203651">
    <property type="component" value="Segment"/>
</dbReference>
<protein>
    <submittedName>
        <fullName evidence="2">ORF141</fullName>
    </submittedName>
</protein>
<reference evidence="2 3" key="1">
    <citation type="journal article" date="2017" name="PLoS ONE">
        <title>The Complete Genome Sequence of a Second Distinct Betabaculovirus from the True Armyworm, Mythimna unipuncta.</title>
        <authorList>
            <person name="Harrison R.L."/>
            <person name="Rowley D.L."/>
            <person name="Mowery J."/>
            <person name="Bauchan G.R."/>
            <person name="Theilmann D.A."/>
            <person name="Rohrmann G.F."/>
            <person name="Erlandson M.A."/>
        </authorList>
    </citation>
    <scope>NUCLEOTIDE SEQUENCE [LARGE SCALE GENOMIC DNA]</scope>
    <source>
        <strain evidence="2">MyunGV#8</strain>
    </source>
</reference>
<evidence type="ECO:0000313" key="3">
    <source>
        <dbReference type="Proteomes" id="UP000203651"/>
    </source>
</evidence>
<evidence type="ECO:0000256" key="1">
    <source>
        <dbReference type="SAM" id="MobiDB-lite"/>
    </source>
</evidence>
<dbReference type="RefSeq" id="YP_009345859.1">
    <property type="nucleotide sequence ID" value="NC_033780.2"/>
</dbReference>
<organism evidence="2 3">
    <name type="scientific">Betabaculovirus altermyunipunctae</name>
    <dbReference type="NCBI Taxonomy" id="3051996"/>
    <lineage>
        <taxon>Viruses</taxon>
        <taxon>Viruses incertae sedis</taxon>
        <taxon>Naldaviricetes</taxon>
        <taxon>Lefavirales</taxon>
        <taxon>Baculoviridae</taxon>
        <taxon>Betabaculovirus</taxon>
    </lineage>
</organism>
<accession>A0A1S5YEE8</accession>
<dbReference type="KEGG" id="vg:39105819"/>
<feature type="region of interest" description="Disordered" evidence="1">
    <location>
        <begin position="1"/>
        <end position="36"/>
    </location>
</feature>
<keyword evidence="3" id="KW-1185">Reference proteome</keyword>